<evidence type="ECO:0000256" key="3">
    <source>
        <dbReference type="ARBA" id="ARBA00022840"/>
    </source>
</evidence>
<accession>Q1LS15</accession>
<dbReference type="Gene3D" id="3.40.50.10420">
    <property type="entry name" value="NagB/RpiA/CoA transferase-like"/>
    <property type="match status" value="1"/>
</dbReference>
<gene>
    <name evidence="5" type="ordered locus">Rmet_0175</name>
</gene>
<keyword evidence="4" id="KW-0479">Metal-binding</keyword>
<evidence type="ECO:0000256" key="2">
    <source>
        <dbReference type="ARBA" id="ARBA00022741"/>
    </source>
</evidence>
<dbReference type="eggNOG" id="COG0212">
    <property type="taxonomic scope" value="Bacteria"/>
</dbReference>
<dbReference type="Pfam" id="PF01812">
    <property type="entry name" value="5-FTHF_cyc-lig"/>
    <property type="match status" value="1"/>
</dbReference>
<dbReference type="GO" id="GO:0030272">
    <property type="term" value="F:5-formyltetrahydrofolate cyclo-ligase activity"/>
    <property type="evidence" value="ECO:0007669"/>
    <property type="project" value="UniProtKB-EC"/>
</dbReference>
<comment type="cofactor">
    <cofactor evidence="4">
        <name>Mg(2+)</name>
        <dbReference type="ChEBI" id="CHEBI:18420"/>
    </cofactor>
</comment>
<dbReference type="EC" id="6.3.3.2" evidence="4"/>
<dbReference type="GO" id="GO:0035999">
    <property type="term" value="P:tetrahydrofolate interconversion"/>
    <property type="evidence" value="ECO:0007669"/>
    <property type="project" value="TreeGrafter"/>
</dbReference>
<dbReference type="KEGG" id="rme:Rmet_0175"/>
<organism evidence="5 6">
    <name type="scientific">Cupriavidus metallidurans (strain ATCC 43123 / DSM 2839 / NBRC 102507 / CH34)</name>
    <name type="common">Ralstonia metallidurans</name>
    <dbReference type="NCBI Taxonomy" id="266264"/>
    <lineage>
        <taxon>Bacteria</taxon>
        <taxon>Pseudomonadati</taxon>
        <taxon>Pseudomonadota</taxon>
        <taxon>Betaproteobacteria</taxon>
        <taxon>Burkholderiales</taxon>
        <taxon>Burkholderiaceae</taxon>
        <taxon>Cupriavidus</taxon>
    </lineage>
</organism>
<dbReference type="EMBL" id="CP000352">
    <property type="protein sequence ID" value="ABF07061.1"/>
    <property type="molecule type" value="Genomic_DNA"/>
</dbReference>
<dbReference type="GO" id="GO:0005524">
    <property type="term" value="F:ATP binding"/>
    <property type="evidence" value="ECO:0007669"/>
    <property type="project" value="UniProtKB-KW"/>
</dbReference>
<dbReference type="GO" id="GO:0046872">
    <property type="term" value="F:metal ion binding"/>
    <property type="evidence" value="ECO:0007669"/>
    <property type="project" value="UniProtKB-KW"/>
</dbReference>
<dbReference type="GO" id="GO:0009396">
    <property type="term" value="P:folic acid-containing compound biosynthetic process"/>
    <property type="evidence" value="ECO:0007669"/>
    <property type="project" value="TreeGrafter"/>
</dbReference>
<dbReference type="InterPro" id="IPR024185">
    <property type="entry name" value="FTHF_cligase-like_sf"/>
</dbReference>
<protein>
    <recommendedName>
        <fullName evidence="4">5-formyltetrahydrofolate cyclo-ligase</fullName>
        <ecNumber evidence="4">6.3.3.2</ecNumber>
    </recommendedName>
</protein>
<proteinExistence type="inferred from homology"/>
<dbReference type="PANTHER" id="PTHR23407:SF1">
    <property type="entry name" value="5-FORMYLTETRAHYDROFOLATE CYCLO-LIGASE"/>
    <property type="match status" value="1"/>
</dbReference>
<keyword evidence="2 4" id="KW-0547">Nucleotide-binding</keyword>
<dbReference type="HOGENOM" id="CLU_066245_0_1_4"/>
<dbReference type="PANTHER" id="PTHR23407">
    <property type="entry name" value="ATPASE INHIBITOR/5-FORMYLTETRAHYDROFOLATE CYCLO-LIGASE"/>
    <property type="match status" value="1"/>
</dbReference>
<name>Q1LS15_CUPMC</name>
<dbReference type="NCBIfam" id="TIGR02727">
    <property type="entry name" value="MTHFS_bact"/>
    <property type="match status" value="1"/>
</dbReference>
<dbReference type="SUPFAM" id="SSF100950">
    <property type="entry name" value="NagB/RpiA/CoA transferase-like"/>
    <property type="match status" value="1"/>
</dbReference>
<keyword evidence="6" id="KW-1185">Reference proteome</keyword>
<dbReference type="AlphaFoldDB" id="Q1LS15"/>
<keyword evidence="3 4" id="KW-0067">ATP-binding</keyword>
<dbReference type="InterPro" id="IPR037171">
    <property type="entry name" value="NagB/RpiA_transferase-like"/>
</dbReference>
<keyword evidence="4" id="KW-0460">Magnesium</keyword>
<evidence type="ECO:0000313" key="6">
    <source>
        <dbReference type="Proteomes" id="UP000002429"/>
    </source>
</evidence>
<evidence type="ECO:0000256" key="1">
    <source>
        <dbReference type="ARBA" id="ARBA00010638"/>
    </source>
</evidence>
<sequence>MLGARLSRDRHAGFVIRTTGAHLHLRVQHCFQMSVRWPLLHAMPPNQAPDNGPDSLYFTAPEDRRALRRRLLALRAALPDRETADAQIAAALAPLLERLGVQRLGFYWPIQQEFDARDTVARWLAAMPGRVAALPVVSRAAAPLDFHAWTPDTTMRVGQYGIPVPDGTGAVTPDALLIPCVGFSANKFRLGYGGGFYDRTLAAMAAANATPIAIGIGFAACEAPLQAASHDLPMDWLVTELGAR</sequence>
<dbReference type="Proteomes" id="UP000002429">
    <property type="component" value="Chromosome"/>
</dbReference>
<comment type="catalytic activity">
    <reaction evidence="4">
        <text>(6S)-5-formyl-5,6,7,8-tetrahydrofolate + ATP = (6R)-5,10-methenyltetrahydrofolate + ADP + phosphate</text>
        <dbReference type="Rhea" id="RHEA:10488"/>
        <dbReference type="ChEBI" id="CHEBI:30616"/>
        <dbReference type="ChEBI" id="CHEBI:43474"/>
        <dbReference type="ChEBI" id="CHEBI:57455"/>
        <dbReference type="ChEBI" id="CHEBI:57457"/>
        <dbReference type="ChEBI" id="CHEBI:456216"/>
        <dbReference type="EC" id="6.3.3.2"/>
    </reaction>
</comment>
<reference evidence="6" key="1">
    <citation type="journal article" date="2010" name="PLoS ONE">
        <title>The complete genome sequence of Cupriavidus metallidurans strain CH34, a master survivalist in harsh and anthropogenic environments.</title>
        <authorList>
            <person name="Janssen P.J."/>
            <person name="Van Houdt R."/>
            <person name="Moors H."/>
            <person name="Monsieurs P."/>
            <person name="Morin N."/>
            <person name="Michaux A."/>
            <person name="Benotmane M.A."/>
            <person name="Leys N."/>
            <person name="Vallaeys T."/>
            <person name="Lapidus A."/>
            <person name="Monchy S."/>
            <person name="Medigue C."/>
            <person name="Taghavi S."/>
            <person name="McCorkle S."/>
            <person name="Dunn J."/>
            <person name="van der Lelie D."/>
            <person name="Mergeay M."/>
        </authorList>
    </citation>
    <scope>NUCLEOTIDE SEQUENCE [LARGE SCALE GENOMIC DNA]</scope>
    <source>
        <strain evidence="6">ATCC 43123 / DSM 2839 / NBRC 102507 / CH34</strain>
    </source>
</reference>
<dbReference type="InterPro" id="IPR002698">
    <property type="entry name" value="FTHF_cligase"/>
</dbReference>
<evidence type="ECO:0000313" key="5">
    <source>
        <dbReference type="EMBL" id="ABF07061.1"/>
    </source>
</evidence>
<dbReference type="STRING" id="266264.Rmet_0175"/>
<evidence type="ECO:0000256" key="4">
    <source>
        <dbReference type="RuleBase" id="RU361279"/>
    </source>
</evidence>
<comment type="similarity">
    <text evidence="1 4">Belongs to the 5-formyltetrahydrofolate cyclo-ligase family.</text>
</comment>